<feature type="region of interest" description="Disordered" evidence="1">
    <location>
        <begin position="61"/>
        <end position="86"/>
    </location>
</feature>
<reference evidence="2 3" key="1">
    <citation type="submission" date="2019-12" db="EMBL/GenBank/DDBJ databases">
        <title>Comparative genomics gives insights into the taxonomy of the Azoarcus-Aromatoleum group and reveals separate origins of nif in the plant-associated Azoarcus and non-plant-associated Aromatoleum sub-groups.</title>
        <authorList>
            <person name="Lafos M."/>
            <person name="Maluk M."/>
            <person name="Batista M."/>
            <person name="Junghare M."/>
            <person name="Carmona M."/>
            <person name="Faoro H."/>
            <person name="Cruz L.M."/>
            <person name="Battistoni F."/>
            <person name="De Souza E."/>
            <person name="Pedrosa F."/>
            <person name="Chen W.-M."/>
            <person name="Poole P.S."/>
            <person name="Dixon R.A."/>
            <person name="James E.K."/>
        </authorList>
    </citation>
    <scope>NUCLEOTIDE SEQUENCE [LARGE SCALE GENOMIC DNA]</scope>
    <source>
        <strain evidence="2 3">PbN1</strain>
    </source>
</reference>
<keyword evidence="3" id="KW-1185">Reference proteome</keyword>
<proteinExistence type="predicted"/>
<dbReference type="EMBL" id="WTVP01000043">
    <property type="protein sequence ID" value="NMG16680.1"/>
    <property type="molecule type" value="Genomic_DNA"/>
</dbReference>
<dbReference type="Proteomes" id="UP000633943">
    <property type="component" value="Unassembled WGS sequence"/>
</dbReference>
<evidence type="ECO:0000313" key="2">
    <source>
        <dbReference type="EMBL" id="NMG16680.1"/>
    </source>
</evidence>
<dbReference type="RefSeq" id="WP_169203251.1">
    <property type="nucleotide sequence ID" value="NZ_CP059467.1"/>
</dbReference>
<gene>
    <name evidence="2" type="ORF">GPA24_14235</name>
</gene>
<protein>
    <submittedName>
        <fullName evidence="2">Uncharacterized protein</fullName>
    </submittedName>
</protein>
<organism evidence="2 3">
    <name type="scientific">Aromatoleum bremense</name>
    <dbReference type="NCBI Taxonomy" id="76115"/>
    <lineage>
        <taxon>Bacteria</taxon>
        <taxon>Pseudomonadati</taxon>
        <taxon>Pseudomonadota</taxon>
        <taxon>Betaproteobacteria</taxon>
        <taxon>Rhodocyclales</taxon>
        <taxon>Rhodocyclaceae</taxon>
        <taxon>Aromatoleum</taxon>
    </lineage>
</organism>
<evidence type="ECO:0000313" key="3">
    <source>
        <dbReference type="Proteomes" id="UP000633943"/>
    </source>
</evidence>
<accession>A0ABX1NXD2</accession>
<sequence length="86" mass="9572">MPPALGDTLADTPAESLSAALRERVEALRDGHPLRAAGGVIAARRLIPRFYEARGFRPAWDHPERRLAPPRFPPRPARMRDAGLRL</sequence>
<evidence type="ECO:0000256" key="1">
    <source>
        <dbReference type="SAM" id="MobiDB-lite"/>
    </source>
</evidence>
<comment type="caution">
    <text evidence="2">The sequence shown here is derived from an EMBL/GenBank/DDBJ whole genome shotgun (WGS) entry which is preliminary data.</text>
</comment>
<name>A0ABX1NXD2_9RHOO</name>